<comment type="caution">
    <text evidence="2">The sequence shown here is derived from an EMBL/GenBank/DDBJ whole genome shotgun (WGS) entry which is preliminary data.</text>
</comment>
<gene>
    <name evidence="2" type="ORF">BZL30_3835</name>
</gene>
<evidence type="ECO:0000313" key="2">
    <source>
        <dbReference type="EMBL" id="OOK75866.1"/>
    </source>
</evidence>
<dbReference type="EMBL" id="MVBM01000003">
    <property type="protein sequence ID" value="OOK75866.1"/>
    <property type="molecule type" value="Genomic_DNA"/>
</dbReference>
<dbReference type="AlphaFoldDB" id="A0A1V3XAT6"/>
<reference evidence="2 3" key="1">
    <citation type="submission" date="2017-02" db="EMBL/GenBank/DDBJ databases">
        <title>Complete genome sequences of Mycobacterium kansasii strains isolated from rhesus macaques.</title>
        <authorList>
            <person name="Panda A."/>
            <person name="Nagaraj S."/>
            <person name="Zhao X."/>
            <person name="Tettelin H."/>
            <person name="Detolla L.J."/>
        </authorList>
    </citation>
    <scope>NUCLEOTIDE SEQUENCE [LARGE SCALE GENOMIC DNA]</scope>
    <source>
        <strain evidence="2 3">11-3813</strain>
    </source>
</reference>
<proteinExistence type="predicted"/>
<dbReference type="Proteomes" id="UP000189229">
    <property type="component" value="Unassembled WGS sequence"/>
</dbReference>
<protein>
    <submittedName>
        <fullName evidence="2">Putative membrane protein</fullName>
    </submittedName>
</protein>
<keyword evidence="1" id="KW-1133">Transmembrane helix</keyword>
<keyword evidence="1" id="KW-0472">Membrane</keyword>
<organism evidence="2 3">
    <name type="scientific">Mycobacterium kansasii</name>
    <dbReference type="NCBI Taxonomy" id="1768"/>
    <lineage>
        <taxon>Bacteria</taxon>
        <taxon>Bacillati</taxon>
        <taxon>Actinomycetota</taxon>
        <taxon>Actinomycetes</taxon>
        <taxon>Mycobacteriales</taxon>
        <taxon>Mycobacteriaceae</taxon>
        <taxon>Mycobacterium</taxon>
    </lineage>
</organism>
<sequence>MLARGLIAAATAAFATMWRYAGFAFTNSAFLTGLLDTAYTLAFAIASYWLTIRRAPLSGAP</sequence>
<name>A0A1V3XAT6_MYCKA</name>
<accession>A0A1V3XAT6</accession>
<evidence type="ECO:0000313" key="3">
    <source>
        <dbReference type="Proteomes" id="UP000189229"/>
    </source>
</evidence>
<keyword evidence="1" id="KW-0812">Transmembrane</keyword>
<feature type="transmembrane region" description="Helical" evidence="1">
    <location>
        <begin position="34"/>
        <end position="52"/>
    </location>
</feature>
<evidence type="ECO:0000256" key="1">
    <source>
        <dbReference type="SAM" id="Phobius"/>
    </source>
</evidence>